<reference evidence="3" key="2">
    <citation type="submission" date="2022-04" db="EMBL/GenBank/DDBJ databases">
        <title>Genomic draft of R. solanacearum strain IPO1609, a phylotype IIB1/biovar 2/race 3 strain isolated from potato in Europe.</title>
        <authorList>
            <person name="Boucher C."/>
            <person name="Carrere S."/>
            <person name="Dossat C."/>
            <person name="Elbaz M."/>
            <person name="Genin S."/>
            <person name="Gouzy J."/>
            <person name="Prior P."/>
            <person name="Segurens B."/>
            <person name="Wincker P."/>
        </authorList>
    </citation>
    <scope>NUCLEOTIDE SEQUENCE</scope>
    <source>
        <strain evidence="3">IPO1609</strain>
    </source>
</reference>
<evidence type="ECO:0000313" key="4">
    <source>
        <dbReference type="Proteomes" id="UP000053470"/>
    </source>
</evidence>
<feature type="domain" description="Beta-ketoacyl synthase-like N-terminal" evidence="2">
    <location>
        <begin position="31"/>
        <end position="199"/>
    </location>
</feature>
<name>A0ABF7R9S7_RALSL</name>
<accession>A0ABF7R9S7</accession>
<dbReference type="EMBL" id="LN651282">
    <property type="protein sequence ID" value="CEJ18279.1"/>
    <property type="molecule type" value="Genomic_DNA"/>
</dbReference>
<dbReference type="AlphaFoldDB" id="A0ABF7R9S7"/>
<evidence type="ECO:0000259" key="2">
    <source>
        <dbReference type="Pfam" id="PF13723"/>
    </source>
</evidence>
<reference evidence="3" key="1">
    <citation type="submission" date="2014-11" db="EMBL/GenBank/DDBJ databases">
        <authorList>
            <person name="Genoscope - CEA"/>
        </authorList>
    </citation>
    <scope>NUCLEOTIDE SEQUENCE</scope>
    <source>
        <strain evidence="3">IPO1609</strain>
    </source>
</reference>
<dbReference type="Pfam" id="PF22817">
    <property type="entry name" value="ApeP-like"/>
    <property type="match status" value="1"/>
</dbReference>
<dbReference type="InterPro" id="IPR014030">
    <property type="entry name" value="Ketoacyl_synth_N"/>
</dbReference>
<dbReference type="Gene3D" id="3.40.47.10">
    <property type="match status" value="1"/>
</dbReference>
<proteinExistence type="predicted"/>
<gene>
    <name evidence="3" type="ORF">RSIPO_00459</name>
</gene>
<protein>
    <recommendedName>
        <fullName evidence="2">Beta-ketoacyl synthase-like N-terminal domain-containing protein</fullName>
    </recommendedName>
</protein>
<dbReference type="Pfam" id="PF13723">
    <property type="entry name" value="Ketoacyl-synt_2"/>
    <property type="match status" value="1"/>
</dbReference>
<dbReference type="Gene3D" id="3.10.129.10">
    <property type="entry name" value="Hotdog Thioesterase"/>
    <property type="match status" value="1"/>
</dbReference>
<evidence type="ECO:0000256" key="1">
    <source>
        <dbReference type="SAM" id="MobiDB-lite"/>
    </source>
</evidence>
<feature type="compositionally biased region" description="Low complexity" evidence="1">
    <location>
        <begin position="226"/>
        <end position="244"/>
    </location>
</feature>
<feature type="region of interest" description="Disordered" evidence="1">
    <location>
        <begin position="226"/>
        <end position="264"/>
    </location>
</feature>
<organism evidence="3 4">
    <name type="scientific">Ralstonia solanacearum IPO1609</name>
    <dbReference type="NCBI Taxonomy" id="564066"/>
    <lineage>
        <taxon>Bacteria</taxon>
        <taxon>Pseudomonadati</taxon>
        <taxon>Pseudomonadota</taxon>
        <taxon>Betaproteobacteria</taxon>
        <taxon>Burkholderiales</taxon>
        <taxon>Burkholderiaceae</taxon>
        <taxon>Ralstonia</taxon>
        <taxon>Ralstonia solanacearum species complex</taxon>
    </lineage>
</organism>
<dbReference type="CDD" id="cd01289">
    <property type="entry name" value="FabA_like"/>
    <property type="match status" value="1"/>
</dbReference>
<dbReference type="InterPro" id="IPR016039">
    <property type="entry name" value="Thiolase-like"/>
</dbReference>
<dbReference type="SUPFAM" id="SSF53901">
    <property type="entry name" value="Thiolase-like"/>
    <property type="match status" value="1"/>
</dbReference>
<dbReference type="Proteomes" id="UP000053470">
    <property type="component" value="Unassembled WGS sequence"/>
</dbReference>
<dbReference type="InterPro" id="IPR029069">
    <property type="entry name" value="HotDog_dom_sf"/>
</dbReference>
<dbReference type="SUPFAM" id="SSF54637">
    <property type="entry name" value="Thioesterase/thiol ester dehydrase-isomerase"/>
    <property type="match status" value="1"/>
</dbReference>
<dbReference type="InterPro" id="IPR016776">
    <property type="entry name" value="ApeP-like_dehydratase"/>
</dbReference>
<evidence type="ECO:0000313" key="3">
    <source>
        <dbReference type="EMBL" id="CEJ18279.1"/>
    </source>
</evidence>
<sequence>MTRLSAFIEGVGLLGPGLDQWPQAAAMLTGQAPYVPERTALPPPAGLPAAERRRTGPAVRVALAVGLEAAAASGRDAATLATVFAASGGDSQNCHAICETLASEDRHLSPTRFHNSVHNAPAGYWSIAARAMAPSNVLCAYDGSFAAGLLESLCQVAVDAVPTLLIAFDTDYPEPLRAVRPIPDAFGVALVLAPEAGPHALARIDARLTDAPASAFARSELEHLRAGNPAAPRAAAARSPGRPALGERGARLPAGHPPARRPRHARGFRHLPAMTASPLLSPPLDHAWIAARIPHSGAMCLLDTVVAWDDARIRCTATSHRDPGNPLRAHGRLAAVCGIEYAAQAMAVHGAILGNAQDRPRAGFLASVRSVEAHVERLDTLDAPLTIEAERIGGDGNNVLYRFAVHCGERMLLSGRAAVVLDASGLGPPDPGAGAEADARAR</sequence>
<keyword evidence="4" id="KW-1185">Reference proteome</keyword>